<dbReference type="SMART" id="SM00448">
    <property type="entry name" value="REC"/>
    <property type="match status" value="1"/>
</dbReference>
<dbReference type="SUPFAM" id="SSF52172">
    <property type="entry name" value="CheY-like"/>
    <property type="match status" value="1"/>
</dbReference>
<sequence length="158" mass="17158">MQPWLHHSDRGTMDDQGNAPVALVVEDEALLALEMEALLAAEGFDARIACTEAAARKALPEALSVAVVNLRINGVLAGHGLIRDLRRRIPDLPVVVVTGYDSDAPQADLRGLGWPTVRLQKPQHVENLLGAVRNVMNQARNGTRPAGGRRRLDRLDPV</sequence>
<dbReference type="InterPro" id="IPR011006">
    <property type="entry name" value="CheY-like_superfamily"/>
</dbReference>
<dbReference type="OrthoDB" id="7272914at2"/>
<dbReference type="AlphaFoldDB" id="A0A4R4DF80"/>
<evidence type="ECO:0000313" key="4">
    <source>
        <dbReference type="EMBL" id="TCZ58742.1"/>
    </source>
</evidence>
<name>A0A4R4DF80_9PROT</name>
<reference evidence="4 5" key="1">
    <citation type="submission" date="2019-03" db="EMBL/GenBank/DDBJ databases">
        <title>Paracraurococcus aquatilis NE82 genome sequence.</title>
        <authorList>
            <person name="Zhao Y."/>
            <person name="Du Z."/>
        </authorList>
    </citation>
    <scope>NUCLEOTIDE SEQUENCE [LARGE SCALE GENOMIC DNA]</scope>
    <source>
        <strain evidence="4 5">NE82</strain>
    </source>
</reference>
<dbReference type="PROSITE" id="PS50110">
    <property type="entry name" value="RESPONSE_REGULATORY"/>
    <property type="match status" value="1"/>
</dbReference>
<evidence type="ECO:0000313" key="5">
    <source>
        <dbReference type="Proteomes" id="UP000295023"/>
    </source>
</evidence>
<dbReference type="Gene3D" id="3.40.50.2300">
    <property type="match status" value="1"/>
</dbReference>
<feature type="region of interest" description="Disordered" evidence="2">
    <location>
        <begin position="139"/>
        <end position="158"/>
    </location>
</feature>
<comment type="caution">
    <text evidence="1">Lacks conserved residue(s) required for the propagation of feature annotation.</text>
</comment>
<accession>A0A4R4DF80</accession>
<dbReference type="InterPro" id="IPR001789">
    <property type="entry name" value="Sig_transdc_resp-reg_receiver"/>
</dbReference>
<dbReference type="RefSeq" id="WP_132291451.1">
    <property type="nucleotide sequence ID" value="NZ_SKBM01000015.1"/>
</dbReference>
<dbReference type="Proteomes" id="UP000295023">
    <property type="component" value="Unassembled WGS sequence"/>
</dbReference>
<evidence type="ECO:0000256" key="2">
    <source>
        <dbReference type="SAM" id="MobiDB-lite"/>
    </source>
</evidence>
<organism evidence="4 5">
    <name type="scientific">Roseicella aquatilis</name>
    <dbReference type="NCBI Taxonomy" id="2527868"/>
    <lineage>
        <taxon>Bacteria</taxon>
        <taxon>Pseudomonadati</taxon>
        <taxon>Pseudomonadota</taxon>
        <taxon>Alphaproteobacteria</taxon>
        <taxon>Acetobacterales</taxon>
        <taxon>Roseomonadaceae</taxon>
        <taxon>Roseicella</taxon>
    </lineage>
</organism>
<proteinExistence type="predicted"/>
<protein>
    <submittedName>
        <fullName evidence="4">Response regulator</fullName>
    </submittedName>
</protein>
<evidence type="ECO:0000259" key="3">
    <source>
        <dbReference type="PROSITE" id="PS50110"/>
    </source>
</evidence>
<evidence type="ECO:0000256" key="1">
    <source>
        <dbReference type="PROSITE-ProRule" id="PRU00169"/>
    </source>
</evidence>
<keyword evidence="5" id="KW-1185">Reference proteome</keyword>
<dbReference type="EMBL" id="SKBM01000015">
    <property type="protein sequence ID" value="TCZ58742.1"/>
    <property type="molecule type" value="Genomic_DNA"/>
</dbReference>
<dbReference type="GO" id="GO:0000160">
    <property type="term" value="P:phosphorelay signal transduction system"/>
    <property type="evidence" value="ECO:0007669"/>
    <property type="project" value="InterPro"/>
</dbReference>
<comment type="caution">
    <text evidence="4">The sequence shown here is derived from an EMBL/GenBank/DDBJ whole genome shotgun (WGS) entry which is preliminary data.</text>
</comment>
<gene>
    <name evidence="4" type="ORF">EXY23_16140</name>
</gene>
<feature type="domain" description="Response regulatory" evidence="3">
    <location>
        <begin position="21"/>
        <end position="136"/>
    </location>
</feature>
<dbReference type="Pfam" id="PF00072">
    <property type="entry name" value="Response_reg"/>
    <property type="match status" value="1"/>
</dbReference>